<name>A0AAD5SDU2_9FUNG</name>
<protein>
    <submittedName>
        <fullName evidence="1">Uncharacterized protein</fullName>
    </submittedName>
</protein>
<evidence type="ECO:0000313" key="2">
    <source>
        <dbReference type="Proteomes" id="UP001212841"/>
    </source>
</evidence>
<evidence type="ECO:0000313" key="1">
    <source>
        <dbReference type="EMBL" id="KAJ3052071.1"/>
    </source>
</evidence>
<gene>
    <name evidence="1" type="ORF">HK097_006918</name>
</gene>
<sequence length="355" mass="40790">MPSLTPEIVPLDQSLSANAVVERHIVLTSSTKYKCLNPFFNNQQPQSSSLVRESQNVTLVRTDLYPTVSKGGMEIWNTARHQPVITYNANLNGNAKVSICGHTVLLRNSGSPNLVCFWVFPPNLDKQERQSPVEVVIPDQYFQKLRKEVSNWQYVLHNEQFLCFVSSLDSDQNDRHIRLYRIPEYGEAMKNLLPSDNVTNADDSCSYSHYVNNPKWHQKRTLARLIATYPLLDIPSDIAFITRTHLISYNSIGTVVHRLSDLRVVGSQRRPSEDWHGWPDGFWTTDDGSSIVYLNKVERGRRGIFLYDFVNGFRVWKRDGDERGVWVYVRERDGAGGKGEGGVWRSRMLWKSLEE</sequence>
<dbReference type="EMBL" id="JADGJD010000329">
    <property type="protein sequence ID" value="KAJ3052071.1"/>
    <property type="molecule type" value="Genomic_DNA"/>
</dbReference>
<reference evidence="1" key="1">
    <citation type="submission" date="2020-05" db="EMBL/GenBank/DDBJ databases">
        <title>Phylogenomic resolution of chytrid fungi.</title>
        <authorList>
            <person name="Stajich J.E."/>
            <person name="Amses K."/>
            <person name="Simmons R."/>
            <person name="Seto K."/>
            <person name="Myers J."/>
            <person name="Bonds A."/>
            <person name="Quandt C.A."/>
            <person name="Barry K."/>
            <person name="Liu P."/>
            <person name="Grigoriev I."/>
            <person name="Longcore J.E."/>
            <person name="James T.Y."/>
        </authorList>
    </citation>
    <scope>NUCLEOTIDE SEQUENCE</scope>
    <source>
        <strain evidence="1">JEL0318</strain>
    </source>
</reference>
<keyword evidence="2" id="KW-1185">Reference proteome</keyword>
<proteinExistence type="predicted"/>
<organism evidence="1 2">
    <name type="scientific">Rhizophlyctis rosea</name>
    <dbReference type="NCBI Taxonomy" id="64517"/>
    <lineage>
        <taxon>Eukaryota</taxon>
        <taxon>Fungi</taxon>
        <taxon>Fungi incertae sedis</taxon>
        <taxon>Chytridiomycota</taxon>
        <taxon>Chytridiomycota incertae sedis</taxon>
        <taxon>Chytridiomycetes</taxon>
        <taxon>Rhizophlyctidales</taxon>
        <taxon>Rhizophlyctidaceae</taxon>
        <taxon>Rhizophlyctis</taxon>
    </lineage>
</organism>
<comment type="caution">
    <text evidence="1">The sequence shown here is derived from an EMBL/GenBank/DDBJ whole genome shotgun (WGS) entry which is preliminary data.</text>
</comment>
<accession>A0AAD5SDU2</accession>
<dbReference type="AlphaFoldDB" id="A0AAD5SDU2"/>
<dbReference type="Proteomes" id="UP001212841">
    <property type="component" value="Unassembled WGS sequence"/>
</dbReference>